<feature type="transmembrane region" description="Helical" evidence="1">
    <location>
        <begin position="12"/>
        <end position="30"/>
    </location>
</feature>
<sequence>MASEITKLIVETILGLITTAFAFVAGLAWNDAIQALITQFVGTGNALPSLFSYAIIVTVVAVIVTVIIARFAAKIGVELDD</sequence>
<organism evidence="2 3">
    <name type="scientific">Methanobrevibacter oralis</name>
    <dbReference type="NCBI Taxonomy" id="66851"/>
    <lineage>
        <taxon>Archaea</taxon>
        <taxon>Methanobacteriati</taxon>
        <taxon>Methanobacteriota</taxon>
        <taxon>Methanomada group</taxon>
        <taxon>Methanobacteria</taxon>
        <taxon>Methanobacteriales</taxon>
        <taxon>Methanobacteriaceae</taxon>
        <taxon>Methanobrevibacter</taxon>
    </lineage>
</organism>
<keyword evidence="1" id="KW-0812">Transmembrane</keyword>
<keyword evidence="3" id="KW-1185">Reference proteome</keyword>
<dbReference type="EMBL" id="LWMU01000068">
    <property type="protein sequence ID" value="KZX12550.1"/>
    <property type="molecule type" value="Genomic_DNA"/>
</dbReference>
<keyword evidence="1" id="KW-0472">Membrane</keyword>
<dbReference type="RefSeq" id="WP_042693874.1">
    <property type="nucleotide sequence ID" value="NZ_CABMAB010000029.1"/>
</dbReference>
<gene>
    <name evidence="2" type="ORF">MBORA_11090</name>
</gene>
<dbReference type="PATRIC" id="fig|66851.6.peg.1213"/>
<dbReference type="Proteomes" id="UP000077428">
    <property type="component" value="Unassembled WGS sequence"/>
</dbReference>
<reference evidence="3" key="1">
    <citation type="journal article" date="2016" name="Genome Announc.">
        <title>Draft Genome Sequences of Methanobrevibacter curvatus DSM11111, Methanobrevibacter cuticularis DSM11139, Methanobrevibacter filiformis DSM11501, and Methanobrevibacter oralis DSM7256.</title>
        <authorList>
            <person name="Poehlein A."/>
            <person name="Seedorf H."/>
        </authorList>
    </citation>
    <scope>NUCLEOTIDE SEQUENCE [LARGE SCALE GENOMIC DNA]</scope>
    <source>
        <strain evidence="3">DSM 7256 / JCM 30027 / ZR</strain>
    </source>
</reference>
<feature type="transmembrane region" description="Helical" evidence="1">
    <location>
        <begin position="50"/>
        <end position="73"/>
    </location>
</feature>
<dbReference type="InterPro" id="IPR043713">
    <property type="entry name" value="DUF5654"/>
</dbReference>
<dbReference type="AlphaFoldDB" id="A0A162FN56"/>
<dbReference type="OrthoDB" id="117061at2157"/>
<evidence type="ECO:0000313" key="2">
    <source>
        <dbReference type="EMBL" id="KZX12550.1"/>
    </source>
</evidence>
<dbReference type="Pfam" id="PF18898">
    <property type="entry name" value="DUF5654"/>
    <property type="match status" value="1"/>
</dbReference>
<name>A0A162FN56_METOA</name>
<comment type="caution">
    <text evidence="2">The sequence shown here is derived from an EMBL/GenBank/DDBJ whole genome shotgun (WGS) entry which is preliminary data.</text>
</comment>
<accession>A0A162FN56</accession>
<evidence type="ECO:0000313" key="3">
    <source>
        <dbReference type="Proteomes" id="UP000077428"/>
    </source>
</evidence>
<proteinExistence type="predicted"/>
<keyword evidence="1" id="KW-1133">Transmembrane helix</keyword>
<protein>
    <submittedName>
        <fullName evidence="2">Uncharacterized protein</fullName>
    </submittedName>
</protein>
<evidence type="ECO:0000256" key="1">
    <source>
        <dbReference type="SAM" id="Phobius"/>
    </source>
</evidence>